<evidence type="ECO:0000256" key="1">
    <source>
        <dbReference type="ARBA" id="ARBA00000077"/>
    </source>
</evidence>
<accession>A0A6C0AWJ9</accession>
<keyword evidence="10" id="KW-0255">Endonuclease</keyword>
<dbReference type="GO" id="GO:0043137">
    <property type="term" value="P:DNA replication, removal of RNA primer"/>
    <property type="evidence" value="ECO:0007669"/>
    <property type="project" value="TreeGrafter"/>
</dbReference>
<evidence type="ECO:0000256" key="7">
    <source>
        <dbReference type="ARBA" id="ARBA00022490"/>
    </source>
</evidence>
<dbReference type="PROSITE" id="PS51975">
    <property type="entry name" value="RNASE_H_2"/>
    <property type="match status" value="1"/>
</dbReference>
<sequence length="242" mass="28352">MEEKKVVKREKNINKKEPLKSSFINEAKYEIGIDEAGRGPMFGRVYTSAVILPKDDIFDHSKMKDSKRFHSQKKIKEVAEYIENNALFWSVQYMEHDEIDKMNIREATIYCMHKCINDIIKQMNEIKSFDDYYLLIDGNDFKPYGKLFNNRLTYINHTCIEGGDNLYTPIAAASILAKVHRDEYIDDLCNKYPLLDDYYNLRSNKGYGTSKHITGIYKNGISPWHRQTYGLCKTQEICKNII</sequence>
<dbReference type="InterPro" id="IPR024567">
    <property type="entry name" value="RNase_HII/HIII_dom"/>
</dbReference>
<evidence type="ECO:0000256" key="5">
    <source>
        <dbReference type="ARBA" id="ARBA00012180"/>
    </source>
</evidence>
<keyword evidence="11" id="KW-0378">Hydrolase</keyword>
<evidence type="ECO:0000256" key="6">
    <source>
        <dbReference type="ARBA" id="ARBA00019179"/>
    </source>
</evidence>
<comment type="subcellular location">
    <subcellularLocation>
        <location evidence="3">Cytoplasm</location>
    </subcellularLocation>
</comment>
<evidence type="ECO:0000313" key="14">
    <source>
        <dbReference type="EMBL" id="QHS84142.1"/>
    </source>
</evidence>
<evidence type="ECO:0000256" key="12">
    <source>
        <dbReference type="ARBA" id="ARBA00023211"/>
    </source>
</evidence>
<dbReference type="EMBL" id="MN738773">
    <property type="protein sequence ID" value="QHS84142.1"/>
    <property type="molecule type" value="Genomic_DNA"/>
</dbReference>
<dbReference type="Gene3D" id="3.30.420.10">
    <property type="entry name" value="Ribonuclease H-like superfamily/Ribonuclease H"/>
    <property type="match status" value="1"/>
</dbReference>
<evidence type="ECO:0000256" key="4">
    <source>
        <dbReference type="ARBA" id="ARBA00007383"/>
    </source>
</evidence>
<keyword evidence="8" id="KW-0540">Nuclease</keyword>
<dbReference type="GO" id="GO:0003723">
    <property type="term" value="F:RNA binding"/>
    <property type="evidence" value="ECO:0007669"/>
    <property type="project" value="InterPro"/>
</dbReference>
<dbReference type="EC" id="3.1.26.4" evidence="5"/>
<organism evidence="14">
    <name type="scientific">viral metagenome</name>
    <dbReference type="NCBI Taxonomy" id="1070528"/>
    <lineage>
        <taxon>unclassified sequences</taxon>
        <taxon>metagenomes</taxon>
        <taxon>organismal metagenomes</taxon>
    </lineage>
</organism>
<comment type="similarity">
    <text evidence="4">Belongs to the RNase HII family.</text>
</comment>
<keyword evidence="12" id="KW-0464">Manganese</keyword>
<evidence type="ECO:0000256" key="11">
    <source>
        <dbReference type="ARBA" id="ARBA00022801"/>
    </source>
</evidence>
<dbReference type="GO" id="GO:0004523">
    <property type="term" value="F:RNA-DNA hybrid ribonuclease activity"/>
    <property type="evidence" value="ECO:0007669"/>
    <property type="project" value="UniProtKB-EC"/>
</dbReference>
<dbReference type="InterPro" id="IPR001352">
    <property type="entry name" value="RNase_HII/HIII"/>
</dbReference>
<dbReference type="InterPro" id="IPR012337">
    <property type="entry name" value="RNaseH-like_sf"/>
</dbReference>
<dbReference type="PANTHER" id="PTHR10954">
    <property type="entry name" value="RIBONUCLEASE H2 SUBUNIT A"/>
    <property type="match status" value="1"/>
</dbReference>
<protein>
    <recommendedName>
        <fullName evidence="6">Ribonuclease HII</fullName>
        <ecNumber evidence="5">3.1.26.4</ecNumber>
    </recommendedName>
</protein>
<evidence type="ECO:0000256" key="9">
    <source>
        <dbReference type="ARBA" id="ARBA00022723"/>
    </source>
</evidence>
<reference evidence="14" key="1">
    <citation type="journal article" date="2020" name="Nature">
        <title>Giant virus diversity and host interactions through global metagenomics.</title>
        <authorList>
            <person name="Schulz F."/>
            <person name="Roux S."/>
            <person name="Paez-Espino D."/>
            <person name="Jungbluth S."/>
            <person name="Walsh D.A."/>
            <person name="Denef V.J."/>
            <person name="McMahon K.D."/>
            <person name="Konstantinidis K.T."/>
            <person name="Eloe-Fadrosh E.A."/>
            <person name="Kyrpides N.C."/>
            <person name="Woyke T."/>
        </authorList>
    </citation>
    <scope>NUCLEOTIDE SEQUENCE</scope>
    <source>
        <strain evidence="14">GVMAG-S-ERX555965-48</strain>
    </source>
</reference>
<dbReference type="SUPFAM" id="SSF53098">
    <property type="entry name" value="Ribonuclease H-like"/>
    <property type="match status" value="1"/>
</dbReference>
<keyword evidence="9" id="KW-0479">Metal-binding</keyword>
<evidence type="ECO:0000259" key="13">
    <source>
        <dbReference type="PROSITE" id="PS51975"/>
    </source>
</evidence>
<evidence type="ECO:0000256" key="10">
    <source>
        <dbReference type="ARBA" id="ARBA00022759"/>
    </source>
</evidence>
<dbReference type="PANTHER" id="PTHR10954:SF23">
    <property type="entry name" value="RIBONUCLEASE"/>
    <property type="match status" value="1"/>
</dbReference>
<dbReference type="Pfam" id="PF01351">
    <property type="entry name" value="RNase_HII"/>
    <property type="match status" value="1"/>
</dbReference>
<proteinExistence type="inferred from homology"/>
<dbReference type="AlphaFoldDB" id="A0A6C0AWJ9"/>
<dbReference type="GO" id="GO:0032299">
    <property type="term" value="C:ribonuclease H2 complex"/>
    <property type="evidence" value="ECO:0007669"/>
    <property type="project" value="TreeGrafter"/>
</dbReference>
<dbReference type="GO" id="GO:0005737">
    <property type="term" value="C:cytoplasm"/>
    <property type="evidence" value="ECO:0007669"/>
    <property type="project" value="UniProtKB-SubCell"/>
</dbReference>
<dbReference type="GO" id="GO:0046872">
    <property type="term" value="F:metal ion binding"/>
    <property type="evidence" value="ECO:0007669"/>
    <property type="project" value="UniProtKB-KW"/>
</dbReference>
<comment type="catalytic activity">
    <reaction evidence="1">
        <text>Endonucleolytic cleavage to 5'-phosphomonoester.</text>
        <dbReference type="EC" id="3.1.26.4"/>
    </reaction>
</comment>
<feature type="domain" description="RNase H type-2" evidence="13">
    <location>
        <begin position="28"/>
        <end position="241"/>
    </location>
</feature>
<dbReference type="GO" id="GO:0006298">
    <property type="term" value="P:mismatch repair"/>
    <property type="evidence" value="ECO:0007669"/>
    <property type="project" value="TreeGrafter"/>
</dbReference>
<evidence type="ECO:0000256" key="3">
    <source>
        <dbReference type="ARBA" id="ARBA00004496"/>
    </source>
</evidence>
<name>A0A6C0AWJ9_9ZZZZ</name>
<dbReference type="CDD" id="cd07182">
    <property type="entry name" value="RNase_HII_bacteria_HII_like"/>
    <property type="match status" value="1"/>
</dbReference>
<evidence type="ECO:0000256" key="2">
    <source>
        <dbReference type="ARBA" id="ARBA00004065"/>
    </source>
</evidence>
<dbReference type="InterPro" id="IPR036397">
    <property type="entry name" value="RNaseH_sf"/>
</dbReference>
<keyword evidence="7" id="KW-0963">Cytoplasm</keyword>
<evidence type="ECO:0000256" key="8">
    <source>
        <dbReference type="ARBA" id="ARBA00022722"/>
    </source>
</evidence>
<dbReference type="InterPro" id="IPR022898">
    <property type="entry name" value="RNase_HII"/>
</dbReference>
<comment type="function">
    <text evidence="2">Endonuclease that specifically degrades the RNA of RNA-DNA hybrids.</text>
</comment>